<evidence type="ECO:0000313" key="2">
    <source>
        <dbReference type="Proteomes" id="UP000324897"/>
    </source>
</evidence>
<proteinExistence type="predicted"/>
<sequence>MGDRSRRSGKELASGYTSGGPGDDAYLGSAPIVIVDQQGCMLTIEDKIPDSPMWRARCNGRPCSAISKKTDEAFNMYNTLIMCEHPNILEPIGVWLDPSDNNKAYVAVNPLDIALSSLETDWLFDVEGTNLNGFSELGFRVFREIFSAIAYVNTNYKGEATSSANNNQIELFPMMLEPRNIFLRYDELLWKQGIWDVDTKMHFIREVFWLLDDQRNIKDPKRDTFAKTERGKKLMKQKALGLLPLMTQFSPPKDHNDQELAIKDDNMLHSFLFLRNKIVAHFDEEYIMFKGNKDDIGTSKFTRERYVRKSKPDYMIKLAKAIRALGWIQESPVTRGETDYMATFSKMRVQE</sequence>
<dbReference type="AlphaFoldDB" id="A0A5J9UNA2"/>
<dbReference type="OrthoDB" id="653813at2759"/>
<evidence type="ECO:0000313" key="1">
    <source>
        <dbReference type="EMBL" id="TVU25233.1"/>
    </source>
</evidence>
<comment type="caution">
    <text evidence="1">The sequence shown here is derived from an EMBL/GenBank/DDBJ whole genome shotgun (WGS) entry which is preliminary data.</text>
</comment>
<gene>
    <name evidence="1" type="ORF">EJB05_27722</name>
</gene>
<reference evidence="1 2" key="1">
    <citation type="journal article" date="2019" name="Sci. Rep.">
        <title>A high-quality genome of Eragrostis curvula grass provides insights into Poaceae evolution and supports new strategies to enhance forage quality.</title>
        <authorList>
            <person name="Carballo J."/>
            <person name="Santos B.A.C.M."/>
            <person name="Zappacosta D."/>
            <person name="Garbus I."/>
            <person name="Selva J.P."/>
            <person name="Gallo C.A."/>
            <person name="Diaz A."/>
            <person name="Albertini E."/>
            <person name="Caccamo M."/>
            <person name="Echenique V."/>
        </authorList>
    </citation>
    <scope>NUCLEOTIDE SEQUENCE [LARGE SCALE GENOMIC DNA]</scope>
    <source>
        <strain evidence="2">cv. Victoria</strain>
        <tissue evidence="1">Leaf</tissue>
    </source>
</reference>
<protein>
    <submittedName>
        <fullName evidence="1">Uncharacterized protein</fullName>
    </submittedName>
</protein>
<organism evidence="1 2">
    <name type="scientific">Eragrostis curvula</name>
    <name type="common">weeping love grass</name>
    <dbReference type="NCBI Taxonomy" id="38414"/>
    <lineage>
        <taxon>Eukaryota</taxon>
        <taxon>Viridiplantae</taxon>
        <taxon>Streptophyta</taxon>
        <taxon>Embryophyta</taxon>
        <taxon>Tracheophyta</taxon>
        <taxon>Spermatophyta</taxon>
        <taxon>Magnoliopsida</taxon>
        <taxon>Liliopsida</taxon>
        <taxon>Poales</taxon>
        <taxon>Poaceae</taxon>
        <taxon>PACMAD clade</taxon>
        <taxon>Chloridoideae</taxon>
        <taxon>Eragrostideae</taxon>
        <taxon>Eragrostidinae</taxon>
        <taxon>Eragrostis</taxon>
    </lineage>
</organism>
<dbReference type="Gramene" id="TVU25233">
    <property type="protein sequence ID" value="TVU25233"/>
    <property type="gene ID" value="EJB05_27722"/>
</dbReference>
<name>A0A5J9UNA2_9POAL</name>
<accession>A0A5J9UNA2</accession>
<keyword evidence="2" id="KW-1185">Reference proteome</keyword>
<dbReference type="Proteomes" id="UP000324897">
    <property type="component" value="Chromosome 2"/>
</dbReference>
<dbReference type="EMBL" id="RWGY01000013">
    <property type="protein sequence ID" value="TVU25233.1"/>
    <property type="molecule type" value="Genomic_DNA"/>
</dbReference>